<dbReference type="Proteomes" id="UP001176961">
    <property type="component" value="Unassembled WGS sequence"/>
</dbReference>
<gene>
    <name evidence="1" type="ORF">CYNAS_LOCUS9738</name>
</gene>
<reference evidence="1" key="1">
    <citation type="submission" date="2023-07" db="EMBL/GenBank/DDBJ databases">
        <authorList>
            <consortium name="CYATHOMIX"/>
        </authorList>
    </citation>
    <scope>NUCLEOTIDE SEQUENCE</scope>
    <source>
        <strain evidence="1">N/A</strain>
    </source>
</reference>
<dbReference type="AlphaFoldDB" id="A0AA36M4N2"/>
<name>A0AA36M4N2_CYLNA</name>
<protein>
    <submittedName>
        <fullName evidence="1">Uncharacterized protein</fullName>
    </submittedName>
</protein>
<evidence type="ECO:0000313" key="2">
    <source>
        <dbReference type="Proteomes" id="UP001176961"/>
    </source>
</evidence>
<comment type="caution">
    <text evidence="1">The sequence shown here is derived from an EMBL/GenBank/DDBJ whole genome shotgun (WGS) entry which is preliminary data.</text>
</comment>
<accession>A0AA36M4N2</accession>
<organism evidence="1 2">
    <name type="scientific">Cylicocyclus nassatus</name>
    <name type="common">Nematode worm</name>
    <dbReference type="NCBI Taxonomy" id="53992"/>
    <lineage>
        <taxon>Eukaryota</taxon>
        <taxon>Metazoa</taxon>
        <taxon>Ecdysozoa</taxon>
        <taxon>Nematoda</taxon>
        <taxon>Chromadorea</taxon>
        <taxon>Rhabditida</taxon>
        <taxon>Rhabditina</taxon>
        <taxon>Rhabditomorpha</taxon>
        <taxon>Strongyloidea</taxon>
        <taxon>Strongylidae</taxon>
        <taxon>Cylicocyclus</taxon>
    </lineage>
</organism>
<keyword evidence="2" id="KW-1185">Reference proteome</keyword>
<evidence type="ECO:0000313" key="1">
    <source>
        <dbReference type="EMBL" id="CAJ0597755.1"/>
    </source>
</evidence>
<proteinExistence type="predicted"/>
<dbReference type="EMBL" id="CATQJL010000223">
    <property type="protein sequence ID" value="CAJ0597755.1"/>
    <property type="molecule type" value="Genomic_DNA"/>
</dbReference>
<sequence length="175" mass="18744">MPMDEIDVALHIEPAGGCGKRNAVARGAGAGSNQRQGGRHHPINARAVAAAAVPTRVPSPQPNVNVASPPTNSSVAPLPKNFFAVQSIVVYPAWLIELPNLVAYQGTLVSGVRAEDHRMLFSVMRFPSPEVPFTSTDVPACSTRTRNKFPSNVIESQVCWNLVSRMLERGIPVGQ</sequence>